<organism evidence="4 5">
    <name type="scientific">Scrofimicrobium canadense</name>
    <dbReference type="NCBI Taxonomy" id="2652290"/>
    <lineage>
        <taxon>Bacteria</taxon>
        <taxon>Bacillati</taxon>
        <taxon>Actinomycetota</taxon>
        <taxon>Actinomycetes</taxon>
        <taxon>Actinomycetales</taxon>
        <taxon>Actinomycetaceae</taxon>
        <taxon>Scrofimicrobium</taxon>
    </lineage>
</organism>
<feature type="region of interest" description="Disordered" evidence="1">
    <location>
        <begin position="143"/>
        <end position="190"/>
    </location>
</feature>
<keyword evidence="2" id="KW-0472">Membrane</keyword>
<dbReference type="AlphaFoldDB" id="A0A6N7W4D5"/>
<proteinExistence type="predicted"/>
<keyword evidence="2" id="KW-0812">Transmembrane</keyword>
<reference evidence="4 5" key="1">
    <citation type="submission" date="2019-08" db="EMBL/GenBank/DDBJ databases">
        <title>In-depth cultivation of the pig gut microbiome towards novel bacterial diversity and tailored functional studies.</title>
        <authorList>
            <person name="Wylensek D."/>
            <person name="Hitch T.C.A."/>
            <person name="Clavel T."/>
        </authorList>
    </citation>
    <scope>NUCLEOTIDE SEQUENCE [LARGE SCALE GENOMIC DNA]</scope>
    <source>
        <strain evidence="4 5">WB03_NA08</strain>
    </source>
</reference>
<dbReference type="RefSeq" id="WP_154544265.1">
    <property type="nucleotide sequence ID" value="NZ_VULO01000005.1"/>
</dbReference>
<comment type="caution">
    <text evidence="4">The sequence shown here is derived from an EMBL/GenBank/DDBJ whole genome shotgun (WGS) entry which is preliminary data.</text>
</comment>
<keyword evidence="5" id="KW-1185">Reference proteome</keyword>
<feature type="transmembrane region" description="Helical" evidence="2">
    <location>
        <begin position="114"/>
        <end position="136"/>
    </location>
</feature>
<keyword evidence="2" id="KW-1133">Transmembrane helix</keyword>
<gene>
    <name evidence="4" type="ORF">FYJ24_05160</name>
</gene>
<evidence type="ECO:0000259" key="3">
    <source>
        <dbReference type="Pfam" id="PF25591"/>
    </source>
</evidence>
<dbReference type="EMBL" id="VULO01000005">
    <property type="protein sequence ID" value="MSS84165.1"/>
    <property type="molecule type" value="Genomic_DNA"/>
</dbReference>
<evidence type="ECO:0000256" key="1">
    <source>
        <dbReference type="SAM" id="MobiDB-lite"/>
    </source>
</evidence>
<dbReference type="Proteomes" id="UP000470875">
    <property type="component" value="Unassembled WGS sequence"/>
</dbReference>
<evidence type="ECO:0000313" key="4">
    <source>
        <dbReference type="EMBL" id="MSS84165.1"/>
    </source>
</evidence>
<name>A0A6N7W4D5_9ACTO</name>
<accession>A0A6N7W4D5</accession>
<sequence length="290" mass="31181">MNIEDEVQDPAIQLERLAQIAAEHPELWSQVLANPNCYPGLRGWIEQQMPSVPPMDKTELLDATGEATQEFSRSEVSAAGYPTMQYPAQDYPQANATQSYSAAPQSAEGKRNLLWLWILLGIIAVALIVGALYWFLGRGSSPAAETSGRPAATQEEPTSESATPEGSGTPQTETKPAPEQQGSAEVNSPSIRETCEVLGNGTTGFESLDLEDPAVIREAARVFGDAAAVAPADIKSELQELAEAMKMTADLATDPTSASVEDMEEMFSKLESMMTNAESVQTWVIDNCLP</sequence>
<dbReference type="Pfam" id="PF25591">
    <property type="entry name" value="LRV_2"/>
    <property type="match status" value="1"/>
</dbReference>
<protein>
    <recommendedName>
        <fullName evidence="3">Leucine rich repeat variant domain-containing protein</fullName>
    </recommendedName>
</protein>
<evidence type="ECO:0000313" key="5">
    <source>
        <dbReference type="Proteomes" id="UP000470875"/>
    </source>
</evidence>
<evidence type="ECO:0000256" key="2">
    <source>
        <dbReference type="SAM" id="Phobius"/>
    </source>
</evidence>
<dbReference type="InterPro" id="IPR057893">
    <property type="entry name" value="LRV_2"/>
</dbReference>
<feature type="domain" description="Leucine rich repeat variant" evidence="3">
    <location>
        <begin position="5"/>
        <end position="48"/>
    </location>
</feature>
<feature type="compositionally biased region" description="Polar residues" evidence="1">
    <location>
        <begin position="155"/>
        <end position="190"/>
    </location>
</feature>